<organism evidence="1 2">
    <name type="scientific">Strigamia maritima</name>
    <name type="common">European centipede</name>
    <name type="synonym">Geophilus maritimus</name>
    <dbReference type="NCBI Taxonomy" id="126957"/>
    <lineage>
        <taxon>Eukaryota</taxon>
        <taxon>Metazoa</taxon>
        <taxon>Ecdysozoa</taxon>
        <taxon>Arthropoda</taxon>
        <taxon>Myriapoda</taxon>
        <taxon>Chilopoda</taxon>
        <taxon>Pleurostigmophora</taxon>
        <taxon>Geophilomorpha</taxon>
        <taxon>Linotaeniidae</taxon>
        <taxon>Strigamia</taxon>
    </lineage>
</organism>
<protein>
    <submittedName>
        <fullName evidence="1">Uncharacterized protein</fullName>
    </submittedName>
</protein>
<dbReference type="AlphaFoldDB" id="T1IPT3"/>
<name>T1IPT3_STRMM</name>
<dbReference type="EnsemblMetazoa" id="SMAR003038-RA">
    <property type="protein sequence ID" value="SMAR003038-PA"/>
    <property type="gene ID" value="SMAR003038"/>
</dbReference>
<reference evidence="1" key="2">
    <citation type="submission" date="2015-02" db="UniProtKB">
        <authorList>
            <consortium name="EnsemblMetazoa"/>
        </authorList>
    </citation>
    <scope>IDENTIFICATION</scope>
</reference>
<evidence type="ECO:0000313" key="1">
    <source>
        <dbReference type="EnsemblMetazoa" id="SMAR003038-PA"/>
    </source>
</evidence>
<dbReference type="HOGENOM" id="CLU_2592801_0_0_1"/>
<reference evidence="2" key="1">
    <citation type="submission" date="2011-05" db="EMBL/GenBank/DDBJ databases">
        <authorList>
            <person name="Richards S.R."/>
            <person name="Qu J."/>
            <person name="Jiang H."/>
            <person name="Jhangiani S.N."/>
            <person name="Agravi P."/>
            <person name="Goodspeed R."/>
            <person name="Gross S."/>
            <person name="Mandapat C."/>
            <person name="Jackson L."/>
            <person name="Mathew T."/>
            <person name="Pu L."/>
            <person name="Thornton R."/>
            <person name="Saada N."/>
            <person name="Wilczek-Boney K.B."/>
            <person name="Lee S."/>
            <person name="Kovar C."/>
            <person name="Wu Y."/>
            <person name="Scherer S.E."/>
            <person name="Worley K.C."/>
            <person name="Muzny D.M."/>
            <person name="Gibbs R."/>
        </authorList>
    </citation>
    <scope>NUCLEOTIDE SEQUENCE</scope>
    <source>
        <strain evidence="2">Brora</strain>
    </source>
</reference>
<evidence type="ECO:0000313" key="2">
    <source>
        <dbReference type="Proteomes" id="UP000014500"/>
    </source>
</evidence>
<keyword evidence="2" id="KW-1185">Reference proteome</keyword>
<dbReference type="EMBL" id="JH431265">
    <property type="status" value="NOT_ANNOTATED_CDS"/>
    <property type="molecule type" value="Genomic_DNA"/>
</dbReference>
<sequence length="80" mass="8795">MARAVKQIDIVLPPFRNQSALCVEISVMEDMVDARVIDDGLSGWAIAVLAVKSRRTSAWNRDANSRVVSVTLCSFSCLLK</sequence>
<dbReference type="Proteomes" id="UP000014500">
    <property type="component" value="Unassembled WGS sequence"/>
</dbReference>
<proteinExistence type="predicted"/>
<accession>T1IPT3</accession>